<reference evidence="1" key="2">
    <citation type="journal article" date="2020" name="Nat. Commun.">
        <title>Large-scale genome sequencing of mycorrhizal fungi provides insights into the early evolution of symbiotic traits.</title>
        <authorList>
            <person name="Miyauchi S."/>
            <person name="Kiss E."/>
            <person name="Kuo A."/>
            <person name="Drula E."/>
            <person name="Kohler A."/>
            <person name="Sanchez-Garcia M."/>
            <person name="Morin E."/>
            <person name="Andreopoulos B."/>
            <person name="Barry K.W."/>
            <person name="Bonito G."/>
            <person name="Buee M."/>
            <person name="Carver A."/>
            <person name="Chen C."/>
            <person name="Cichocki N."/>
            <person name="Clum A."/>
            <person name="Culley D."/>
            <person name="Crous P.W."/>
            <person name="Fauchery L."/>
            <person name="Girlanda M."/>
            <person name="Hayes R.D."/>
            <person name="Keri Z."/>
            <person name="LaButti K."/>
            <person name="Lipzen A."/>
            <person name="Lombard V."/>
            <person name="Magnuson J."/>
            <person name="Maillard F."/>
            <person name="Murat C."/>
            <person name="Nolan M."/>
            <person name="Ohm R.A."/>
            <person name="Pangilinan J."/>
            <person name="Pereira M.F."/>
            <person name="Perotto S."/>
            <person name="Peter M."/>
            <person name="Pfister S."/>
            <person name="Riley R."/>
            <person name="Sitrit Y."/>
            <person name="Stielow J.B."/>
            <person name="Szollosi G."/>
            <person name="Zifcakova L."/>
            <person name="Stursova M."/>
            <person name="Spatafora J.W."/>
            <person name="Tedersoo L."/>
            <person name="Vaario L.M."/>
            <person name="Yamada A."/>
            <person name="Yan M."/>
            <person name="Wang P."/>
            <person name="Xu J."/>
            <person name="Bruns T."/>
            <person name="Baldrian P."/>
            <person name="Vilgalys R."/>
            <person name="Dunand C."/>
            <person name="Henrissat B."/>
            <person name="Grigoriev I.V."/>
            <person name="Hibbett D."/>
            <person name="Nagy L.G."/>
            <person name="Martin F.M."/>
        </authorList>
    </citation>
    <scope>NUCLEOTIDE SEQUENCE</scope>
    <source>
        <strain evidence="1">BED1</strain>
    </source>
</reference>
<keyword evidence="2" id="KW-1185">Reference proteome</keyword>
<dbReference type="EMBL" id="WHUW01000012">
    <property type="protein sequence ID" value="KAF8440268.1"/>
    <property type="molecule type" value="Genomic_DNA"/>
</dbReference>
<protein>
    <submittedName>
        <fullName evidence="1">Uncharacterized protein</fullName>
    </submittedName>
</protein>
<organism evidence="1 2">
    <name type="scientific">Boletus edulis BED1</name>
    <dbReference type="NCBI Taxonomy" id="1328754"/>
    <lineage>
        <taxon>Eukaryota</taxon>
        <taxon>Fungi</taxon>
        <taxon>Dikarya</taxon>
        <taxon>Basidiomycota</taxon>
        <taxon>Agaricomycotina</taxon>
        <taxon>Agaricomycetes</taxon>
        <taxon>Agaricomycetidae</taxon>
        <taxon>Boletales</taxon>
        <taxon>Boletineae</taxon>
        <taxon>Boletaceae</taxon>
        <taxon>Boletoideae</taxon>
        <taxon>Boletus</taxon>
    </lineage>
</organism>
<evidence type="ECO:0000313" key="1">
    <source>
        <dbReference type="EMBL" id="KAF8440268.1"/>
    </source>
</evidence>
<proteinExistence type="predicted"/>
<feature type="non-terminal residue" evidence="1">
    <location>
        <position position="1"/>
    </location>
</feature>
<sequence length="94" mass="10798">VTLSKQFTIAVKFAKQRSRHDEQAEIPDTVMIAIGMKVMLMYNIETDLNIINGARGEIVKIILDENEKNIFLLETIINLEYLPLYILVKMNSSK</sequence>
<reference evidence="1" key="1">
    <citation type="submission" date="2019-10" db="EMBL/GenBank/DDBJ databases">
        <authorList>
            <consortium name="DOE Joint Genome Institute"/>
            <person name="Kuo A."/>
            <person name="Miyauchi S."/>
            <person name="Kiss E."/>
            <person name="Drula E."/>
            <person name="Kohler A."/>
            <person name="Sanchez-Garcia M."/>
            <person name="Andreopoulos B."/>
            <person name="Barry K.W."/>
            <person name="Bonito G."/>
            <person name="Buee M."/>
            <person name="Carver A."/>
            <person name="Chen C."/>
            <person name="Cichocki N."/>
            <person name="Clum A."/>
            <person name="Culley D."/>
            <person name="Crous P.W."/>
            <person name="Fauchery L."/>
            <person name="Girlanda M."/>
            <person name="Hayes R."/>
            <person name="Keri Z."/>
            <person name="LaButti K."/>
            <person name="Lipzen A."/>
            <person name="Lombard V."/>
            <person name="Magnuson J."/>
            <person name="Maillard F."/>
            <person name="Morin E."/>
            <person name="Murat C."/>
            <person name="Nolan M."/>
            <person name="Ohm R."/>
            <person name="Pangilinan J."/>
            <person name="Pereira M."/>
            <person name="Perotto S."/>
            <person name="Peter M."/>
            <person name="Riley R."/>
            <person name="Sitrit Y."/>
            <person name="Stielow B."/>
            <person name="Szollosi G."/>
            <person name="Zifcakova L."/>
            <person name="Stursova M."/>
            <person name="Spatafora J.W."/>
            <person name="Tedersoo L."/>
            <person name="Vaario L.-M."/>
            <person name="Yamada A."/>
            <person name="Yan M."/>
            <person name="Wang P."/>
            <person name="Xu J."/>
            <person name="Bruns T."/>
            <person name="Baldrian P."/>
            <person name="Vilgalys R."/>
            <person name="Henrissat B."/>
            <person name="Grigoriev I.V."/>
            <person name="Hibbett D."/>
            <person name="Nagy L.G."/>
            <person name="Martin F.M."/>
        </authorList>
    </citation>
    <scope>NUCLEOTIDE SEQUENCE</scope>
    <source>
        <strain evidence="1">BED1</strain>
    </source>
</reference>
<name>A0AAD4GF41_BOLED</name>
<evidence type="ECO:0000313" key="2">
    <source>
        <dbReference type="Proteomes" id="UP001194468"/>
    </source>
</evidence>
<accession>A0AAD4GF41</accession>
<gene>
    <name evidence="1" type="ORF">L210DRAFT_805081</name>
</gene>
<dbReference type="AlphaFoldDB" id="A0AAD4GF41"/>
<dbReference type="Proteomes" id="UP001194468">
    <property type="component" value="Unassembled WGS sequence"/>
</dbReference>
<comment type="caution">
    <text evidence="1">The sequence shown here is derived from an EMBL/GenBank/DDBJ whole genome shotgun (WGS) entry which is preliminary data.</text>
</comment>
<feature type="non-terminal residue" evidence="1">
    <location>
        <position position="94"/>
    </location>
</feature>